<dbReference type="AlphaFoldDB" id="A0A1J8RBV2"/>
<sequence>MAALICILAILLEGTLLDDDWDKCPPEEELQEIICEPSSDKCKCTAADTPLLAWIPEHQAFLDETLHLEGHGSPGSPCCCGAATPLFRCHDCFGTQMFCHECMLNSHTYNPLHRIDMWNGSFFQCTTLKQMGLCVQLGHHPGKKCYNPQPSSSDDFVIIDVHGV</sequence>
<name>A0A1J8RBV2_9AGAM</name>
<evidence type="ECO:0000256" key="1">
    <source>
        <dbReference type="SAM" id="SignalP"/>
    </source>
</evidence>
<feature type="non-terminal residue" evidence="3">
    <location>
        <position position="164"/>
    </location>
</feature>
<evidence type="ECO:0000313" key="4">
    <source>
        <dbReference type="Proteomes" id="UP000183567"/>
    </source>
</evidence>
<dbReference type="InterPro" id="IPR041457">
    <property type="entry name" value="CxC2_KDZ-assoc"/>
</dbReference>
<keyword evidence="1" id="KW-0732">Signal</keyword>
<dbReference type="OrthoDB" id="2682806at2759"/>
<evidence type="ECO:0000259" key="2">
    <source>
        <dbReference type="Pfam" id="PF18803"/>
    </source>
</evidence>
<feature type="signal peptide" evidence="1">
    <location>
        <begin position="1"/>
        <end position="17"/>
    </location>
</feature>
<accession>A0A1J8RBV2</accession>
<dbReference type="Pfam" id="PF18803">
    <property type="entry name" value="CxC2"/>
    <property type="match status" value="1"/>
</dbReference>
<proteinExistence type="predicted"/>
<keyword evidence="4" id="KW-1185">Reference proteome</keyword>
<gene>
    <name evidence="3" type="ORF">AZE42_13608</name>
</gene>
<dbReference type="EMBL" id="LVVM01000176">
    <property type="protein sequence ID" value="OJA21364.1"/>
    <property type="molecule type" value="Genomic_DNA"/>
</dbReference>
<dbReference type="Proteomes" id="UP000183567">
    <property type="component" value="Unassembled WGS sequence"/>
</dbReference>
<feature type="chain" id="PRO_5012995586" description="CxC2-like cysteine cluster KDZ transposase-associated domain-containing protein" evidence="1">
    <location>
        <begin position="18"/>
        <end position="164"/>
    </location>
</feature>
<comment type="caution">
    <text evidence="3">The sequence shown here is derived from an EMBL/GenBank/DDBJ whole genome shotgun (WGS) entry which is preliminary data.</text>
</comment>
<feature type="domain" description="CxC2-like cysteine cluster KDZ transposase-associated" evidence="2">
    <location>
        <begin position="128"/>
        <end position="164"/>
    </location>
</feature>
<evidence type="ECO:0000313" key="3">
    <source>
        <dbReference type="EMBL" id="OJA21364.1"/>
    </source>
</evidence>
<dbReference type="STRING" id="180088.A0A1J8RBV2"/>
<protein>
    <recommendedName>
        <fullName evidence="2">CxC2-like cysteine cluster KDZ transposase-associated domain-containing protein</fullName>
    </recommendedName>
</protein>
<reference evidence="3 4" key="1">
    <citation type="submission" date="2016-03" db="EMBL/GenBank/DDBJ databases">
        <title>Comparative genomics of the ectomycorrhizal sister species Rhizopogon vinicolor and Rhizopogon vesiculosus (Basidiomycota: Boletales) reveals a divergence of the mating type B locus.</title>
        <authorList>
            <person name="Mujic A.B."/>
            <person name="Kuo A."/>
            <person name="Tritt A."/>
            <person name="Lipzen A."/>
            <person name="Chen C."/>
            <person name="Johnson J."/>
            <person name="Sharma A."/>
            <person name="Barry K."/>
            <person name="Grigoriev I.V."/>
            <person name="Spatafora J.W."/>
        </authorList>
    </citation>
    <scope>NUCLEOTIDE SEQUENCE [LARGE SCALE GENOMIC DNA]</scope>
    <source>
        <strain evidence="3 4">AM-OR11-056</strain>
    </source>
</reference>
<organism evidence="3 4">
    <name type="scientific">Rhizopogon vesiculosus</name>
    <dbReference type="NCBI Taxonomy" id="180088"/>
    <lineage>
        <taxon>Eukaryota</taxon>
        <taxon>Fungi</taxon>
        <taxon>Dikarya</taxon>
        <taxon>Basidiomycota</taxon>
        <taxon>Agaricomycotina</taxon>
        <taxon>Agaricomycetes</taxon>
        <taxon>Agaricomycetidae</taxon>
        <taxon>Boletales</taxon>
        <taxon>Suillineae</taxon>
        <taxon>Rhizopogonaceae</taxon>
        <taxon>Rhizopogon</taxon>
    </lineage>
</organism>